<dbReference type="Pfam" id="PF07499">
    <property type="entry name" value="RuvA_C"/>
    <property type="match status" value="1"/>
</dbReference>
<comment type="domain">
    <text evidence="6">Has three domains with a flexible linker between the domains II and III and assumes an 'L' shape. Domain III is highly mobile and contacts RuvB.</text>
</comment>
<comment type="function">
    <text evidence="6">The RuvA-RuvB-RuvC complex processes Holliday junction (HJ) DNA during genetic recombination and DNA repair, while the RuvA-RuvB complex plays an important role in the rescue of blocked DNA replication forks via replication fork reversal (RFR). RuvA specifically binds to HJ cruciform DNA, conferring on it an open structure. The RuvB hexamer acts as an ATP-dependent pump, pulling dsDNA into and through the RuvAB complex. HJ branch migration allows RuvC to scan DNA until it finds its consensus sequence, where it cleaves and resolves the cruciform DNA.</text>
</comment>
<dbReference type="Pfam" id="PF01330">
    <property type="entry name" value="RuvA_N"/>
    <property type="match status" value="1"/>
</dbReference>
<evidence type="ECO:0000256" key="2">
    <source>
        <dbReference type="ARBA" id="ARBA00022763"/>
    </source>
</evidence>
<dbReference type="NCBIfam" id="TIGR00084">
    <property type="entry name" value="ruvA"/>
    <property type="match status" value="1"/>
</dbReference>
<feature type="domain" description="Helix-hairpin-helix DNA-binding motif class 1" evidence="7">
    <location>
        <begin position="110"/>
        <end position="129"/>
    </location>
</feature>
<keyword evidence="5 6" id="KW-0234">DNA repair</keyword>
<comment type="caution">
    <text evidence="8">The sequence shown here is derived from an EMBL/GenBank/DDBJ whole genome shotgun (WGS) entry which is preliminary data.</text>
</comment>
<dbReference type="SUPFAM" id="SSF47781">
    <property type="entry name" value="RuvA domain 2-like"/>
    <property type="match status" value="1"/>
</dbReference>
<keyword evidence="9" id="KW-1185">Reference proteome</keyword>
<keyword evidence="2 6" id="KW-0227">DNA damage</keyword>
<dbReference type="InterPro" id="IPR011114">
    <property type="entry name" value="RuvA_C"/>
</dbReference>
<organism evidence="8 9">
    <name type="scientific">Paenibacillus cremeus</name>
    <dbReference type="NCBI Taxonomy" id="2163881"/>
    <lineage>
        <taxon>Bacteria</taxon>
        <taxon>Bacillati</taxon>
        <taxon>Bacillota</taxon>
        <taxon>Bacilli</taxon>
        <taxon>Bacillales</taxon>
        <taxon>Paenibacillaceae</taxon>
        <taxon>Paenibacillus</taxon>
    </lineage>
</organism>
<dbReference type="CDD" id="cd14332">
    <property type="entry name" value="UBA_RuvA_C"/>
    <property type="match status" value="1"/>
</dbReference>
<dbReference type="GO" id="GO:0005737">
    <property type="term" value="C:cytoplasm"/>
    <property type="evidence" value="ECO:0007669"/>
    <property type="project" value="UniProtKB-SubCell"/>
</dbReference>
<evidence type="ECO:0000256" key="1">
    <source>
        <dbReference type="ARBA" id="ARBA00022490"/>
    </source>
</evidence>
<evidence type="ECO:0000256" key="3">
    <source>
        <dbReference type="ARBA" id="ARBA00023125"/>
    </source>
</evidence>
<evidence type="ECO:0000313" key="8">
    <source>
        <dbReference type="EMBL" id="TVY11931.1"/>
    </source>
</evidence>
<dbReference type="GO" id="GO:0016787">
    <property type="term" value="F:hydrolase activity"/>
    <property type="evidence" value="ECO:0007669"/>
    <property type="project" value="UniProtKB-KW"/>
</dbReference>
<dbReference type="Gene3D" id="2.40.50.140">
    <property type="entry name" value="Nucleic acid-binding proteins"/>
    <property type="match status" value="1"/>
</dbReference>
<dbReference type="InterPro" id="IPR010994">
    <property type="entry name" value="RuvA_2-like"/>
</dbReference>
<dbReference type="SMART" id="SM00278">
    <property type="entry name" value="HhH1"/>
    <property type="match status" value="2"/>
</dbReference>
<comment type="caution">
    <text evidence="6">Lacks conserved residue(s) required for the propagation of feature annotation.</text>
</comment>
<dbReference type="InterPro" id="IPR012340">
    <property type="entry name" value="NA-bd_OB-fold"/>
</dbReference>
<dbReference type="EMBL" id="VNJI01000001">
    <property type="protein sequence ID" value="TVY11931.1"/>
    <property type="molecule type" value="Genomic_DNA"/>
</dbReference>
<evidence type="ECO:0000256" key="4">
    <source>
        <dbReference type="ARBA" id="ARBA00023172"/>
    </source>
</evidence>
<keyword evidence="4 6" id="KW-0233">DNA recombination</keyword>
<keyword evidence="1 6" id="KW-0963">Cytoplasm</keyword>
<sequence>MIDYLRGTVAHRDLEYVVLDVRGVGYRVFCSNPFAVMPKDAKDSSEVTMFIHYHVREDAHLLFGFTTREEQSLFRMLLDVSGIGPKVAIGILAGGKPEQITAAIRQENLTFLTKLPGIGKKTAQRIVLDLKEKLGALSFGEDTIFGFAEGAAAAALAANVDGAWAEAKAALMALGYTEAEADRAGHTIKPKLKGDETTDVVTKLALQALFQQSLTK</sequence>
<dbReference type="OrthoDB" id="5293449at2"/>
<comment type="subunit">
    <text evidence="6">Homotetramer. Forms an RuvA(8)-RuvB(12)-Holliday junction (HJ) complex. HJ DNA is sandwiched between 2 RuvA tetramers; dsDNA enters through RuvA and exits via RuvB. An RuvB hexamer assembles on each DNA strand where it exits the tetramer. Each RuvB hexamer is contacted by two RuvA subunits (via domain III) on 2 adjacent RuvB subunits; this complex drives branch migration. In the full resolvosome a probable DNA-RuvA(4)-RuvB(12)-RuvC(2) complex forms which resolves the HJ.</text>
</comment>
<dbReference type="Gene3D" id="1.10.8.10">
    <property type="entry name" value="DNA helicase RuvA subunit, C-terminal domain"/>
    <property type="match status" value="1"/>
</dbReference>
<dbReference type="SUPFAM" id="SSF50249">
    <property type="entry name" value="Nucleic acid-binding proteins"/>
    <property type="match status" value="1"/>
</dbReference>
<dbReference type="Gene3D" id="1.10.150.20">
    <property type="entry name" value="5' to 3' exonuclease, C-terminal subdomain"/>
    <property type="match status" value="1"/>
</dbReference>
<name>A0A559KII1_9BACL</name>
<dbReference type="GO" id="GO:0009379">
    <property type="term" value="C:Holliday junction helicase complex"/>
    <property type="evidence" value="ECO:0007669"/>
    <property type="project" value="InterPro"/>
</dbReference>
<comment type="subcellular location">
    <subcellularLocation>
        <location evidence="6">Cytoplasm</location>
    </subcellularLocation>
</comment>
<dbReference type="HAMAP" id="MF_00031">
    <property type="entry name" value="DNA_HJ_migration_RuvA"/>
    <property type="match status" value="1"/>
</dbReference>
<accession>A0A559KII1</accession>
<evidence type="ECO:0000259" key="7">
    <source>
        <dbReference type="SMART" id="SM00278"/>
    </source>
</evidence>
<dbReference type="Pfam" id="PF14520">
    <property type="entry name" value="HHH_5"/>
    <property type="match status" value="1"/>
</dbReference>
<dbReference type="Proteomes" id="UP000317036">
    <property type="component" value="Unassembled WGS sequence"/>
</dbReference>
<dbReference type="GO" id="GO:0000400">
    <property type="term" value="F:four-way junction DNA binding"/>
    <property type="evidence" value="ECO:0007669"/>
    <property type="project" value="UniProtKB-UniRule"/>
</dbReference>
<dbReference type="SUPFAM" id="SSF46929">
    <property type="entry name" value="DNA helicase RuvA subunit, C-terminal domain"/>
    <property type="match status" value="1"/>
</dbReference>
<dbReference type="GO" id="GO:0009378">
    <property type="term" value="F:four-way junction helicase activity"/>
    <property type="evidence" value="ECO:0007669"/>
    <property type="project" value="InterPro"/>
</dbReference>
<feature type="region of interest" description="Domain III" evidence="6">
    <location>
        <begin position="155"/>
        <end position="216"/>
    </location>
</feature>
<dbReference type="GO" id="GO:0006310">
    <property type="term" value="P:DNA recombination"/>
    <property type="evidence" value="ECO:0007669"/>
    <property type="project" value="UniProtKB-UniRule"/>
</dbReference>
<comment type="similarity">
    <text evidence="6">Belongs to the RuvA family.</text>
</comment>
<evidence type="ECO:0000256" key="5">
    <source>
        <dbReference type="ARBA" id="ARBA00023204"/>
    </source>
</evidence>
<dbReference type="AlphaFoldDB" id="A0A559KII1"/>
<evidence type="ECO:0000256" key="6">
    <source>
        <dbReference type="HAMAP-Rule" id="MF_00031"/>
    </source>
</evidence>
<dbReference type="InterPro" id="IPR036267">
    <property type="entry name" value="RuvA_C_sf"/>
</dbReference>
<evidence type="ECO:0000313" key="9">
    <source>
        <dbReference type="Proteomes" id="UP000317036"/>
    </source>
</evidence>
<proteinExistence type="inferred from homology"/>
<feature type="domain" description="Helix-hairpin-helix DNA-binding motif class 1" evidence="7">
    <location>
        <begin position="75"/>
        <end position="94"/>
    </location>
</feature>
<dbReference type="GO" id="GO:0006281">
    <property type="term" value="P:DNA repair"/>
    <property type="evidence" value="ECO:0007669"/>
    <property type="project" value="UniProtKB-UniRule"/>
</dbReference>
<dbReference type="GO" id="GO:0005524">
    <property type="term" value="F:ATP binding"/>
    <property type="evidence" value="ECO:0007669"/>
    <property type="project" value="InterPro"/>
</dbReference>
<keyword evidence="3 6" id="KW-0238">DNA-binding</keyword>
<reference evidence="8 9" key="1">
    <citation type="submission" date="2019-07" db="EMBL/GenBank/DDBJ databases">
        <authorList>
            <person name="Kim J."/>
        </authorList>
    </citation>
    <scope>NUCLEOTIDE SEQUENCE [LARGE SCALE GENOMIC DNA]</scope>
    <source>
        <strain evidence="8 9">JC52</strain>
    </source>
</reference>
<dbReference type="InterPro" id="IPR003583">
    <property type="entry name" value="Hlx-hairpin-Hlx_DNA-bd_motif"/>
</dbReference>
<gene>
    <name evidence="6 8" type="primary">ruvA</name>
    <name evidence="8" type="ORF">FPZ49_01195</name>
</gene>
<dbReference type="GO" id="GO:0048476">
    <property type="term" value="C:Holliday junction resolvase complex"/>
    <property type="evidence" value="ECO:0007669"/>
    <property type="project" value="UniProtKB-UniRule"/>
</dbReference>
<protein>
    <recommendedName>
        <fullName evidence="6">Holliday junction branch migration complex subunit RuvA</fullName>
    </recommendedName>
</protein>
<feature type="region of interest" description="Domain II" evidence="6">
    <location>
        <begin position="67"/>
        <end position="144"/>
    </location>
</feature>
<dbReference type="RefSeq" id="WP_144842515.1">
    <property type="nucleotide sequence ID" value="NZ_VNJI01000001.1"/>
</dbReference>
<dbReference type="InterPro" id="IPR000085">
    <property type="entry name" value="RuvA"/>
</dbReference>
<dbReference type="InterPro" id="IPR013849">
    <property type="entry name" value="DNA_helicase_Holl-junc_RuvA_I"/>
</dbReference>
<keyword evidence="8" id="KW-0378">Hydrolase</keyword>